<dbReference type="EMBL" id="JAHRIP010034994">
    <property type="protein sequence ID" value="MEQ2293889.1"/>
    <property type="molecule type" value="Genomic_DNA"/>
</dbReference>
<accession>A0ABV0YJ79</accession>
<reference evidence="1 2" key="1">
    <citation type="submission" date="2021-06" db="EMBL/GenBank/DDBJ databases">
        <authorList>
            <person name="Palmer J.M."/>
        </authorList>
    </citation>
    <scope>NUCLEOTIDE SEQUENCE [LARGE SCALE GENOMIC DNA]</scope>
    <source>
        <strain evidence="1 2">AS_MEX2019</strain>
        <tissue evidence="1">Muscle</tissue>
    </source>
</reference>
<evidence type="ECO:0000313" key="1">
    <source>
        <dbReference type="EMBL" id="MEQ2293889.1"/>
    </source>
</evidence>
<keyword evidence="2" id="KW-1185">Reference proteome</keyword>
<gene>
    <name evidence="1" type="ORF">AMECASPLE_038065</name>
</gene>
<protein>
    <submittedName>
        <fullName evidence="1">Uncharacterized protein</fullName>
    </submittedName>
</protein>
<evidence type="ECO:0000313" key="2">
    <source>
        <dbReference type="Proteomes" id="UP001469553"/>
    </source>
</evidence>
<proteinExistence type="predicted"/>
<organism evidence="1 2">
    <name type="scientific">Ameca splendens</name>
    <dbReference type="NCBI Taxonomy" id="208324"/>
    <lineage>
        <taxon>Eukaryota</taxon>
        <taxon>Metazoa</taxon>
        <taxon>Chordata</taxon>
        <taxon>Craniata</taxon>
        <taxon>Vertebrata</taxon>
        <taxon>Euteleostomi</taxon>
        <taxon>Actinopterygii</taxon>
        <taxon>Neopterygii</taxon>
        <taxon>Teleostei</taxon>
        <taxon>Neoteleostei</taxon>
        <taxon>Acanthomorphata</taxon>
        <taxon>Ovalentaria</taxon>
        <taxon>Atherinomorphae</taxon>
        <taxon>Cyprinodontiformes</taxon>
        <taxon>Goodeidae</taxon>
        <taxon>Ameca</taxon>
    </lineage>
</organism>
<sequence>MNFVNAVECLLHVHKRHADRLGKLPSTLEYPVGTVELVQCSTARTKTTLLLLKPRFDYRPVSKLMVKIKMAILSTIEDPHHSQVETSGEELVTGVFRTAEVTHLLHTLMELV</sequence>
<comment type="caution">
    <text evidence="1">The sequence shown here is derived from an EMBL/GenBank/DDBJ whole genome shotgun (WGS) entry which is preliminary data.</text>
</comment>
<name>A0ABV0YJ79_9TELE</name>
<dbReference type="Proteomes" id="UP001469553">
    <property type="component" value="Unassembled WGS sequence"/>
</dbReference>